<comment type="similarity">
    <text evidence="1">Belongs to the protein kinase superfamily. STE Ser/Thr protein kinase family. STE20 subfamily.</text>
</comment>
<dbReference type="Proteomes" id="UP001164746">
    <property type="component" value="Chromosome 5"/>
</dbReference>
<dbReference type="PROSITE" id="PS50011">
    <property type="entry name" value="PROTEIN_KINASE_DOM"/>
    <property type="match status" value="1"/>
</dbReference>
<dbReference type="PANTHER" id="PTHR48014:SF21">
    <property type="entry name" value="SERINE_THREONINE-PROTEIN KINASE FRAY2"/>
    <property type="match status" value="1"/>
</dbReference>
<organism evidence="4 5">
    <name type="scientific">Mya arenaria</name>
    <name type="common">Soft-shell clam</name>
    <dbReference type="NCBI Taxonomy" id="6604"/>
    <lineage>
        <taxon>Eukaryota</taxon>
        <taxon>Metazoa</taxon>
        <taxon>Spiralia</taxon>
        <taxon>Lophotrochozoa</taxon>
        <taxon>Mollusca</taxon>
        <taxon>Bivalvia</taxon>
        <taxon>Autobranchia</taxon>
        <taxon>Heteroconchia</taxon>
        <taxon>Euheterodonta</taxon>
        <taxon>Imparidentia</taxon>
        <taxon>Neoheterodontei</taxon>
        <taxon>Myida</taxon>
        <taxon>Myoidea</taxon>
        <taxon>Myidae</taxon>
        <taxon>Mya</taxon>
    </lineage>
</organism>
<proteinExistence type="inferred from homology"/>
<evidence type="ECO:0000313" key="4">
    <source>
        <dbReference type="EMBL" id="WAR04551.1"/>
    </source>
</evidence>
<dbReference type="EMBL" id="CP111016">
    <property type="protein sequence ID" value="WAR04551.1"/>
    <property type="molecule type" value="Genomic_DNA"/>
</dbReference>
<evidence type="ECO:0000259" key="3">
    <source>
        <dbReference type="PROSITE" id="PS50011"/>
    </source>
</evidence>
<dbReference type="Pfam" id="PF00069">
    <property type="entry name" value="Pkinase"/>
    <property type="match status" value="1"/>
</dbReference>
<sequence>MTSFDRCFYLISVPIANCSRSREKVSSPTDSPPYDTETYLKKPTEADATPLGSQHSSRGEFPNIMLEYGNEPLQYDIYTTIGKGLNDAATISVARHVASGHNVAIRQIDLDSPEIDFETLQHEIVVCKQLNHEAILPYYTSFVHNNEVWTVMPLMAYGSCRDLMHAYFNSGLPEQSIAYILRDILSALEYLHGRGIIHRSVKASHILISAAGRVCMSGLRNSCRLIEHGEWNHSIYNLTGYDTKTDIYSLGITACELANGYAPFTDMPPTQMLLEKLNGTKPVLADSTTIGDLTADENVTDPEDSGIDNVSYALQKNSALGYAYSRTFSPTFHHFVELCLERDPQIRPSAATLLTHPFLKNLRKKSTSVLPSLLHPVTPLLDASKLPKDDSAVDVLAEEMEDLHFDEDWDFD</sequence>
<evidence type="ECO:0000256" key="1">
    <source>
        <dbReference type="ARBA" id="ARBA00008874"/>
    </source>
</evidence>
<dbReference type="InterPro" id="IPR047173">
    <property type="entry name" value="STRAD_A/B-like"/>
</dbReference>
<reference evidence="4" key="1">
    <citation type="submission" date="2022-11" db="EMBL/GenBank/DDBJ databases">
        <title>Centuries of genome instability and evolution in soft-shell clam transmissible cancer (bioRxiv).</title>
        <authorList>
            <person name="Hart S.F.M."/>
            <person name="Yonemitsu M.A."/>
            <person name="Giersch R.M."/>
            <person name="Beal B.F."/>
            <person name="Arriagada G."/>
            <person name="Davis B.W."/>
            <person name="Ostrander E.A."/>
            <person name="Goff S.P."/>
            <person name="Metzger M.J."/>
        </authorList>
    </citation>
    <scope>NUCLEOTIDE SEQUENCE</scope>
    <source>
        <strain evidence="4">MELC-2E11</strain>
        <tissue evidence="4">Siphon/mantle</tissue>
    </source>
</reference>
<keyword evidence="5" id="KW-1185">Reference proteome</keyword>
<feature type="region of interest" description="Disordered" evidence="2">
    <location>
        <begin position="21"/>
        <end position="58"/>
    </location>
</feature>
<dbReference type="Gene3D" id="3.30.200.20">
    <property type="entry name" value="Phosphorylase Kinase, domain 1"/>
    <property type="match status" value="1"/>
</dbReference>
<evidence type="ECO:0000256" key="2">
    <source>
        <dbReference type="SAM" id="MobiDB-lite"/>
    </source>
</evidence>
<evidence type="ECO:0000313" key="5">
    <source>
        <dbReference type="Proteomes" id="UP001164746"/>
    </source>
</evidence>
<dbReference type="SUPFAM" id="SSF56112">
    <property type="entry name" value="Protein kinase-like (PK-like)"/>
    <property type="match status" value="1"/>
</dbReference>
<gene>
    <name evidence="4" type="ORF">MAR_019920</name>
</gene>
<protein>
    <submittedName>
        <fullName evidence="4">STRAA-like protein</fullName>
    </submittedName>
</protein>
<dbReference type="Gene3D" id="1.10.510.10">
    <property type="entry name" value="Transferase(Phosphotransferase) domain 1"/>
    <property type="match status" value="1"/>
</dbReference>
<dbReference type="PANTHER" id="PTHR48014">
    <property type="entry name" value="SERINE/THREONINE-PROTEIN KINASE FRAY2"/>
    <property type="match status" value="1"/>
</dbReference>
<accession>A0ABY7E6H4</accession>
<dbReference type="InterPro" id="IPR000719">
    <property type="entry name" value="Prot_kinase_dom"/>
</dbReference>
<name>A0ABY7E6H4_MYAAR</name>
<feature type="domain" description="Protein kinase" evidence="3">
    <location>
        <begin position="75"/>
        <end position="359"/>
    </location>
</feature>
<dbReference type="InterPro" id="IPR011009">
    <property type="entry name" value="Kinase-like_dom_sf"/>
</dbReference>